<feature type="transmembrane region" description="Helical" evidence="7">
    <location>
        <begin position="319"/>
        <end position="336"/>
    </location>
</feature>
<reference evidence="8 9" key="1">
    <citation type="submission" date="2018-08" db="EMBL/GenBank/DDBJ databases">
        <title>The metabolism and importance of syntrophic acetate oxidation coupled to methane or sulfide production in haloalkaline environments.</title>
        <authorList>
            <person name="Timmers P.H.A."/>
            <person name="Vavourakis C.D."/>
            <person name="Sorokin D.Y."/>
            <person name="Sinninghe Damste J.S."/>
            <person name="Muyzer G."/>
            <person name="Stams A.J.M."/>
            <person name="Plugge C.M."/>
        </authorList>
    </citation>
    <scope>NUCLEOTIDE SEQUENCE [LARGE SCALE GENOMIC DNA]</scope>
    <source>
        <strain evidence="8">MSAO_Arc3</strain>
    </source>
</reference>
<organism evidence="8 9">
    <name type="scientific">Methanosalsum natronophilum</name>
    <dbReference type="NCBI Taxonomy" id="768733"/>
    <lineage>
        <taxon>Archaea</taxon>
        <taxon>Methanobacteriati</taxon>
        <taxon>Methanobacteriota</taxon>
        <taxon>Stenosarchaea group</taxon>
        <taxon>Methanomicrobia</taxon>
        <taxon>Methanosarcinales</taxon>
        <taxon>Methanosarcinaceae</taxon>
        <taxon>Methanosalsum</taxon>
    </lineage>
</organism>
<keyword evidence="4 7" id="KW-1133">Transmembrane helix</keyword>
<comment type="subcellular location">
    <subcellularLocation>
        <location evidence="1">Membrane</location>
        <topology evidence="1">Multi-pass membrane protein</topology>
    </subcellularLocation>
</comment>
<sequence length="473" mass="51559">MNSKSKRYILQGFTGLLFILFPFINIFILTSIFLIIYLSLKHLPENKTIFTYIKYELFNENERFQEKINSTISNFRALFLSTLILLLIASILEFTPYYLPIFIISSAFALSIFGDITGTIINEHKKSKQELKQQLMELRDNSAIKKCRFCTLPSTIGFLAVGIIAAFIAGAWTSFHASGTVPYNIIFFVSVIGSMTGALFESIPSRIDDMLSVPLSAAMIMWLFFDFGYSVSPYELTAALIFSFFLASLAYKVKIADISALISAAILGVLIIVFSNMLWFVLLLTFFILGGMFTKYRYKYKESIGIAQSKGGVRTYDNVLSNSLTALALAVSYGIFQQYSEVILYAYLGAVATATGDTLASEIGTTAKGKPRMVTNLKVAEPGADGAVSPLGELAALFGSAVIGILALFFGLAEDPLLVVSITAFSGFIGTNIDSFMGATLQKKDLLSNSGVNFVATVAGALIAGVLFLLVTA</sequence>
<feature type="transmembrane region" description="Helical" evidence="7">
    <location>
        <begin position="451"/>
        <end position="471"/>
    </location>
</feature>
<evidence type="ECO:0000313" key="8">
    <source>
        <dbReference type="EMBL" id="RQD82390.1"/>
    </source>
</evidence>
<keyword evidence="6" id="KW-0175">Coiled coil</keyword>
<feature type="transmembrane region" description="Helical" evidence="7">
    <location>
        <begin position="231"/>
        <end position="251"/>
    </location>
</feature>
<feature type="transmembrane region" description="Helical" evidence="7">
    <location>
        <begin position="155"/>
        <end position="175"/>
    </location>
</feature>
<dbReference type="PANTHER" id="PTHR13353:SF5">
    <property type="entry name" value="TRANSMEMBRANE PROTEIN 19"/>
    <property type="match status" value="1"/>
</dbReference>
<name>A0A3R7YGA2_9EURY</name>
<proteinExistence type="inferred from homology"/>
<feature type="transmembrane region" description="Helical" evidence="7">
    <location>
        <begin position="73"/>
        <end position="92"/>
    </location>
</feature>
<protein>
    <submittedName>
        <fullName evidence="8">TIGR00297 family protein</fullName>
    </submittedName>
</protein>
<evidence type="ECO:0000256" key="5">
    <source>
        <dbReference type="ARBA" id="ARBA00023136"/>
    </source>
</evidence>
<feature type="transmembrane region" description="Helical" evidence="7">
    <location>
        <begin position="181"/>
        <end position="200"/>
    </location>
</feature>
<feature type="transmembrane region" description="Helical" evidence="7">
    <location>
        <begin position="98"/>
        <end position="121"/>
    </location>
</feature>
<dbReference type="Pfam" id="PF01940">
    <property type="entry name" value="DUF92"/>
    <property type="match status" value="1"/>
</dbReference>
<evidence type="ECO:0000256" key="1">
    <source>
        <dbReference type="ARBA" id="ARBA00004141"/>
    </source>
</evidence>
<gene>
    <name evidence="8" type="ORF">D5R95_07285</name>
</gene>
<feature type="transmembrane region" description="Helical" evidence="7">
    <location>
        <begin position="394"/>
        <end position="412"/>
    </location>
</feature>
<dbReference type="NCBIfam" id="TIGR00297">
    <property type="entry name" value="TIGR00297 family protein"/>
    <property type="match status" value="1"/>
</dbReference>
<evidence type="ECO:0000256" key="7">
    <source>
        <dbReference type="SAM" id="Phobius"/>
    </source>
</evidence>
<comment type="similarity">
    <text evidence="2">Belongs to the TMEM19 family.</text>
</comment>
<dbReference type="Proteomes" id="UP000284763">
    <property type="component" value="Unassembled WGS sequence"/>
</dbReference>
<feature type="transmembrane region" description="Helical" evidence="7">
    <location>
        <begin position="12"/>
        <end position="40"/>
    </location>
</feature>
<comment type="caution">
    <text evidence="8">The sequence shown here is derived from an EMBL/GenBank/DDBJ whole genome shotgun (WGS) entry which is preliminary data.</text>
</comment>
<evidence type="ECO:0000256" key="4">
    <source>
        <dbReference type="ARBA" id="ARBA00022989"/>
    </source>
</evidence>
<accession>A0A3R7YGA2</accession>
<keyword evidence="3 7" id="KW-0812">Transmembrane</keyword>
<feature type="coiled-coil region" evidence="6">
    <location>
        <begin position="121"/>
        <end position="148"/>
    </location>
</feature>
<keyword evidence="5 7" id="KW-0472">Membrane</keyword>
<feature type="transmembrane region" description="Helical" evidence="7">
    <location>
        <begin position="418"/>
        <end position="439"/>
    </location>
</feature>
<dbReference type="EMBL" id="QZAB01000456">
    <property type="protein sequence ID" value="RQD82390.1"/>
    <property type="molecule type" value="Genomic_DNA"/>
</dbReference>
<dbReference type="AlphaFoldDB" id="A0A3R7YGA2"/>
<evidence type="ECO:0000256" key="2">
    <source>
        <dbReference type="ARBA" id="ARBA00009012"/>
    </source>
</evidence>
<dbReference type="GO" id="GO:0016020">
    <property type="term" value="C:membrane"/>
    <property type="evidence" value="ECO:0007669"/>
    <property type="project" value="UniProtKB-SubCell"/>
</dbReference>
<evidence type="ECO:0000256" key="3">
    <source>
        <dbReference type="ARBA" id="ARBA00022692"/>
    </source>
</evidence>
<dbReference type="InterPro" id="IPR002794">
    <property type="entry name" value="DUF92_TMEM19"/>
</dbReference>
<evidence type="ECO:0000313" key="9">
    <source>
        <dbReference type="Proteomes" id="UP000284763"/>
    </source>
</evidence>
<feature type="transmembrane region" description="Helical" evidence="7">
    <location>
        <begin position="342"/>
        <end position="360"/>
    </location>
</feature>
<evidence type="ECO:0000256" key="6">
    <source>
        <dbReference type="SAM" id="Coils"/>
    </source>
</evidence>
<dbReference type="PANTHER" id="PTHR13353">
    <property type="entry name" value="TRANSMEMBRANE PROTEIN 19"/>
    <property type="match status" value="1"/>
</dbReference>
<feature type="transmembrane region" description="Helical" evidence="7">
    <location>
        <begin position="207"/>
        <end position="225"/>
    </location>
</feature>